<keyword evidence="4" id="KW-1185">Reference proteome</keyword>
<accession>A0A182VNJ9</accession>
<feature type="compositionally biased region" description="Low complexity" evidence="1">
    <location>
        <begin position="388"/>
        <end position="404"/>
    </location>
</feature>
<feature type="region of interest" description="Disordered" evidence="1">
    <location>
        <begin position="331"/>
        <end position="367"/>
    </location>
</feature>
<proteinExistence type="predicted"/>
<dbReference type="AlphaFoldDB" id="A0A182VNJ9"/>
<feature type="compositionally biased region" description="Polar residues" evidence="1">
    <location>
        <begin position="183"/>
        <end position="193"/>
    </location>
</feature>
<protein>
    <submittedName>
        <fullName evidence="3">DUF4806 domain-containing protein</fullName>
    </submittedName>
</protein>
<feature type="region of interest" description="Disordered" evidence="1">
    <location>
        <begin position="383"/>
        <end position="419"/>
    </location>
</feature>
<reference evidence="3" key="1">
    <citation type="submission" date="2020-05" db="UniProtKB">
        <authorList>
            <consortium name="EnsemblMetazoa"/>
        </authorList>
    </citation>
    <scope>IDENTIFICATION</scope>
    <source>
        <strain evidence="3">MAF</strain>
    </source>
</reference>
<dbReference type="EnsemblMetazoa" id="AMEM018009-RA">
    <property type="protein sequence ID" value="AMEM018009-PA"/>
    <property type="gene ID" value="AMEM018009"/>
</dbReference>
<dbReference type="KEGG" id="amer:121599728"/>
<evidence type="ECO:0000256" key="1">
    <source>
        <dbReference type="SAM" id="MobiDB-lite"/>
    </source>
</evidence>
<evidence type="ECO:0000259" key="2">
    <source>
        <dbReference type="Pfam" id="PF16064"/>
    </source>
</evidence>
<organism evidence="3 4">
    <name type="scientific">Anopheles merus</name>
    <name type="common">Mosquito</name>
    <dbReference type="NCBI Taxonomy" id="30066"/>
    <lineage>
        <taxon>Eukaryota</taxon>
        <taxon>Metazoa</taxon>
        <taxon>Ecdysozoa</taxon>
        <taxon>Arthropoda</taxon>
        <taxon>Hexapoda</taxon>
        <taxon>Insecta</taxon>
        <taxon>Pterygota</taxon>
        <taxon>Neoptera</taxon>
        <taxon>Endopterygota</taxon>
        <taxon>Diptera</taxon>
        <taxon>Nematocera</taxon>
        <taxon>Culicoidea</taxon>
        <taxon>Culicidae</taxon>
        <taxon>Anophelinae</taxon>
        <taxon>Anopheles</taxon>
    </lineage>
</organism>
<dbReference type="VEuPathDB" id="VectorBase:AMEM21_005532"/>
<dbReference type="RefSeq" id="XP_041783699.1">
    <property type="nucleotide sequence ID" value="XM_041927765.1"/>
</dbReference>
<evidence type="ECO:0000313" key="4">
    <source>
        <dbReference type="Proteomes" id="UP000075903"/>
    </source>
</evidence>
<feature type="region of interest" description="Disordered" evidence="1">
    <location>
        <begin position="178"/>
        <end position="201"/>
    </location>
</feature>
<dbReference type="Pfam" id="PF16064">
    <property type="entry name" value="DUF4806"/>
    <property type="match status" value="1"/>
</dbReference>
<dbReference type="VEuPathDB" id="VectorBase:AMEM018009"/>
<dbReference type="InterPro" id="IPR032071">
    <property type="entry name" value="DUF4806"/>
</dbReference>
<feature type="region of interest" description="Disordered" evidence="1">
    <location>
        <begin position="95"/>
        <end position="140"/>
    </location>
</feature>
<name>A0A182VNJ9_ANOME</name>
<dbReference type="STRING" id="30066.A0A182VNJ9"/>
<dbReference type="Proteomes" id="UP000075903">
    <property type="component" value="Unassembled WGS sequence"/>
</dbReference>
<dbReference type="GeneID" id="121599728"/>
<sequence length="556" mass="63430">MPYILVEIVDEGGNKELIAAPETWLERDERDSQAFLCWPSVRNITTLNALLVDASSTPLPGWEKHPCVIKCSNIQSLAIAGKMIDTLQKHWKDYGGGASKKSNRPGDVSNGSSLKVKQENGFRDGNQTAARSEDEPDEEELTGMLVELTRKIESSNDAVRKRLYDGFRRVEKSLDELAEESFPTRSSNTSNLRKPSAQAWSPPHSAFEFYVNPLTCIEEMKDFEERLYDDEYRTQVHRWIDYTIGHERKPVKRMVEILDALIDIAFLAKFTWTGRSRMGKFAMVDYANIVDLFQYAGTTQTHLATPRFVAEFFSRKLNHLSAAKLRLAQQMRNLPTGDKTPTFTKEDDESTQTSATPSFTLEDEDSSIAKIETSAPDMIATKDDNAESSAHSSPPLPASHSSSLPPVPQTAQKMQPKRLTASSEIIIDRFNTIEELDAFEEQLNDPEIRVRVHRWASETVGYESDPDRRMMEMLDLLFDRHFLPKFTWRGRREGSYALFKYSNILRLFQYVATSATHLADPLYVEKFLSNKLRHASVRADLYKGLRKSVPRKRRLV</sequence>
<feature type="domain" description="DUF4806" evidence="2">
    <location>
        <begin position="211"/>
        <end position="294"/>
    </location>
</feature>
<evidence type="ECO:0000313" key="3">
    <source>
        <dbReference type="EnsemblMetazoa" id="AMEM018009-PA"/>
    </source>
</evidence>